<reference evidence="1" key="1">
    <citation type="journal article" date="2020" name="mSystems">
        <title>Genome- and Community-Level Interaction Insights into Carbon Utilization and Element Cycling Functions of Hydrothermarchaeota in Hydrothermal Sediment.</title>
        <authorList>
            <person name="Zhou Z."/>
            <person name="Liu Y."/>
            <person name="Xu W."/>
            <person name="Pan J."/>
            <person name="Luo Z.H."/>
            <person name="Li M."/>
        </authorList>
    </citation>
    <scope>NUCLEOTIDE SEQUENCE [LARGE SCALE GENOMIC DNA]</scope>
    <source>
        <strain evidence="1">SpSt-479</strain>
    </source>
</reference>
<proteinExistence type="predicted"/>
<organism evidence="1">
    <name type="scientific">Ignavibacterium album</name>
    <dbReference type="NCBI Taxonomy" id="591197"/>
    <lineage>
        <taxon>Bacteria</taxon>
        <taxon>Pseudomonadati</taxon>
        <taxon>Ignavibacteriota</taxon>
        <taxon>Ignavibacteria</taxon>
        <taxon>Ignavibacteriales</taxon>
        <taxon>Ignavibacteriaceae</taxon>
        <taxon>Ignavibacterium</taxon>
    </lineage>
</organism>
<dbReference type="InterPro" id="IPR025990">
    <property type="entry name" value="zinc_ribbon_bacterial"/>
</dbReference>
<accession>A0A7V3E712</accession>
<dbReference type="Pfam" id="PF14255">
    <property type="entry name" value="Zn_ribbon_21"/>
    <property type="match status" value="1"/>
</dbReference>
<gene>
    <name evidence="1" type="ORF">ENS31_04295</name>
</gene>
<comment type="caution">
    <text evidence="1">The sequence shown here is derived from an EMBL/GenBank/DDBJ whole genome shotgun (WGS) entry which is preliminary data.</text>
</comment>
<evidence type="ECO:0000313" key="1">
    <source>
        <dbReference type="EMBL" id="HFI90739.1"/>
    </source>
</evidence>
<dbReference type="AlphaFoldDB" id="A0A7V3E712"/>
<dbReference type="EMBL" id="DSUJ01000008">
    <property type="protein sequence ID" value="HFI90739.1"/>
    <property type="molecule type" value="Genomic_DNA"/>
</dbReference>
<sequence length="64" mass="7511">MQTDDVLEWICQYCGVENSVWVDLTIEGKQDFVEDCRICCRPNRIIVVRDYDGNVMIEARPIDE</sequence>
<name>A0A7V3E712_9BACT</name>
<protein>
    <submittedName>
        <fullName evidence="1">CPXCG motif-containing cysteine-rich protein</fullName>
    </submittedName>
</protein>
<dbReference type="RefSeq" id="WP_304129984.1">
    <property type="nucleotide sequence ID" value="NZ_BTUY01000057.1"/>
</dbReference>